<protein>
    <submittedName>
        <fullName evidence="2">Uncharacterized protein</fullName>
    </submittedName>
</protein>
<keyword evidence="1" id="KW-0472">Membrane</keyword>
<gene>
    <name evidence="2" type="ORF">FHR87_003783</name>
</gene>
<sequence>MTLFRWLKTSALWYGLGLVVLMIATALLVQHRGSALVGGVNAWDQWREAAYPYLLAWRVLLYVLLARSWLWMRQREPTAEAKVRLQRIEVSVVLTVALFELMKSGLI</sequence>
<feature type="transmembrane region" description="Helical" evidence="1">
    <location>
        <begin position="12"/>
        <end position="30"/>
    </location>
</feature>
<evidence type="ECO:0000313" key="3">
    <source>
        <dbReference type="Proteomes" id="UP000549250"/>
    </source>
</evidence>
<evidence type="ECO:0000256" key="1">
    <source>
        <dbReference type="SAM" id="Phobius"/>
    </source>
</evidence>
<keyword evidence="1" id="KW-0812">Transmembrane</keyword>
<dbReference type="EMBL" id="JACHXI010000035">
    <property type="protein sequence ID" value="MBB3105347.1"/>
    <property type="molecule type" value="Genomic_DNA"/>
</dbReference>
<keyword evidence="3" id="KW-1185">Reference proteome</keyword>
<evidence type="ECO:0000313" key="2">
    <source>
        <dbReference type="EMBL" id="MBB3105347.1"/>
    </source>
</evidence>
<feature type="transmembrane region" description="Helical" evidence="1">
    <location>
        <begin position="50"/>
        <end position="70"/>
    </location>
</feature>
<dbReference type="RefSeq" id="WP_183168186.1">
    <property type="nucleotide sequence ID" value="NZ_JACHXI010000035.1"/>
</dbReference>
<name>A0A839T766_AZOMA</name>
<dbReference type="AlphaFoldDB" id="A0A839T766"/>
<reference evidence="2 3" key="1">
    <citation type="submission" date="2020-08" db="EMBL/GenBank/DDBJ databases">
        <title>Genomic Encyclopedia of Type Strains, Phase III (KMG-III): the genomes of soil and plant-associated and newly described type strains.</title>
        <authorList>
            <person name="Whitman W."/>
        </authorList>
    </citation>
    <scope>NUCLEOTIDE SEQUENCE [LARGE SCALE GENOMIC DNA]</scope>
    <source>
        <strain evidence="2 3">CECT 4462</strain>
    </source>
</reference>
<dbReference type="Proteomes" id="UP000549250">
    <property type="component" value="Unassembled WGS sequence"/>
</dbReference>
<keyword evidence="1" id="KW-1133">Transmembrane helix</keyword>
<accession>A0A839T766</accession>
<comment type="caution">
    <text evidence="2">The sequence shown here is derived from an EMBL/GenBank/DDBJ whole genome shotgun (WGS) entry which is preliminary data.</text>
</comment>
<proteinExistence type="predicted"/>
<organism evidence="2 3">
    <name type="scientific">Azomonas macrocytogenes</name>
    <name type="common">Azotobacter macrocytogenes</name>
    <dbReference type="NCBI Taxonomy" id="69962"/>
    <lineage>
        <taxon>Bacteria</taxon>
        <taxon>Pseudomonadati</taxon>
        <taxon>Pseudomonadota</taxon>
        <taxon>Gammaproteobacteria</taxon>
        <taxon>Pseudomonadales</taxon>
        <taxon>Pseudomonadaceae</taxon>
        <taxon>Azomonas</taxon>
    </lineage>
</organism>